<evidence type="ECO:0000259" key="11">
    <source>
        <dbReference type="Pfam" id="PF02558"/>
    </source>
</evidence>
<evidence type="ECO:0000313" key="14">
    <source>
        <dbReference type="Proteomes" id="UP000266016"/>
    </source>
</evidence>
<dbReference type="InterPro" id="IPR008927">
    <property type="entry name" value="6-PGluconate_DH-like_C_sf"/>
</dbReference>
<evidence type="ECO:0000256" key="4">
    <source>
        <dbReference type="ARBA" id="ARBA00013014"/>
    </source>
</evidence>
<dbReference type="SUPFAM" id="SSF51735">
    <property type="entry name" value="NAD(P)-binding Rossmann-fold domains"/>
    <property type="match status" value="1"/>
</dbReference>
<evidence type="ECO:0000256" key="10">
    <source>
        <dbReference type="ARBA" id="ARBA00048793"/>
    </source>
</evidence>
<dbReference type="GO" id="GO:0008677">
    <property type="term" value="F:2-dehydropantoate 2-reductase activity"/>
    <property type="evidence" value="ECO:0007669"/>
    <property type="project" value="UniProtKB-EC"/>
</dbReference>
<keyword evidence="7" id="KW-0521">NADP</keyword>
<name>A0A398B6F5_9BACI</name>
<organism evidence="13 14">
    <name type="scientific">Peribacillus asahii</name>
    <dbReference type="NCBI Taxonomy" id="228899"/>
    <lineage>
        <taxon>Bacteria</taxon>
        <taxon>Bacillati</taxon>
        <taxon>Bacillota</taxon>
        <taxon>Bacilli</taxon>
        <taxon>Bacillales</taxon>
        <taxon>Bacillaceae</taxon>
        <taxon>Peribacillus</taxon>
    </lineage>
</organism>
<keyword evidence="6" id="KW-0566">Pantothenate biosynthesis</keyword>
<evidence type="ECO:0000256" key="5">
    <source>
        <dbReference type="ARBA" id="ARBA00019465"/>
    </source>
</evidence>
<proteinExistence type="inferred from homology"/>
<dbReference type="NCBIfam" id="TIGR00745">
    <property type="entry name" value="apbA_panE"/>
    <property type="match status" value="1"/>
</dbReference>
<evidence type="ECO:0000256" key="9">
    <source>
        <dbReference type="ARBA" id="ARBA00032024"/>
    </source>
</evidence>
<dbReference type="RefSeq" id="WP_119117328.1">
    <property type="nucleotide sequence ID" value="NZ_QWVS01000018.1"/>
</dbReference>
<comment type="similarity">
    <text evidence="3">Belongs to the ketopantoate reductase family.</text>
</comment>
<dbReference type="Proteomes" id="UP000266016">
    <property type="component" value="Unassembled WGS sequence"/>
</dbReference>
<gene>
    <name evidence="13" type="ORF">D1953_11510</name>
</gene>
<reference evidence="13 14" key="1">
    <citation type="submission" date="2018-08" db="EMBL/GenBank/DDBJ databases">
        <title>Bacillus jemisoniae sp. nov., Bacillus chryseoplanitiae sp. nov., Bacillus resnikiae sp. nov., and Bacillus frankliniae sp. nov., isolated from Viking spacecraft and associated surfaces.</title>
        <authorList>
            <person name="Seuylemezian A."/>
            <person name="Vaishampayan P."/>
        </authorList>
    </citation>
    <scope>NUCLEOTIDE SEQUENCE [LARGE SCALE GENOMIC DNA]</scope>
    <source>
        <strain evidence="13 14">MA001</strain>
    </source>
</reference>
<dbReference type="GO" id="GO:0015940">
    <property type="term" value="P:pantothenate biosynthetic process"/>
    <property type="evidence" value="ECO:0007669"/>
    <property type="project" value="UniProtKB-KW"/>
</dbReference>
<keyword evidence="14" id="KW-1185">Reference proteome</keyword>
<evidence type="ECO:0000256" key="7">
    <source>
        <dbReference type="ARBA" id="ARBA00022857"/>
    </source>
</evidence>
<dbReference type="InterPro" id="IPR003710">
    <property type="entry name" value="ApbA"/>
</dbReference>
<sequence length="352" mass="38692">MRIGIIGVGSLGTIIGALITKGGYSVDLIDINQENVDALNQKGAKLTGFLDEVIPVSAKHPKDVSGEYDVIFLLTKQVYTKESLESILPFLHEKSVICTLQNGVPEESVAAIVGKERTVGGVVGFGATWKEPGVSELTTEVEVMKKYAFDIGELTGELTERIVLLKDILDTVGYCEISTNIIGVKWSKLLMNATFSGMSAALGCTFGEVLYNSDAMKGLANIADETIKVARAHHIKLVEMQGKDFEFLELENQTDISGKMAFYEEVWGPHARLKASMLQDLEKGRKTEIDFINGHVSKKGREANIPTPYNDLVCKLVKSSEATKELPVFEENINEFQSLFNQFIHSKSLSNH</sequence>
<protein>
    <recommendedName>
        <fullName evidence="5">2-dehydropantoate 2-reductase</fullName>
        <ecNumber evidence="4">1.1.1.169</ecNumber>
    </recommendedName>
    <alternativeName>
        <fullName evidence="9">Ketopantoate reductase</fullName>
    </alternativeName>
</protein>
<comment type="catalytic activity">
    <reaction evidence="10">
        <text>(R)-pantoate + NADP(+) = 2-dehydropantoate + NADPH + H(+)</text>
        <dbReference type="Rhea" id="RHEA:16233"/>
        <dbReference type="ChEBI" id="CHEBI:11561"/>
        <dbReference type="ChEBI" id="CHEBI:15378"/>
        <dbReference type="ChEBI" id="CHEBI:15980"/>
        <dbReference type="ChEBI" id="CHEBI:57783"/>
        <dbReference type="ChEBI" id="CHEBI:58349"/>
        <dbReference type="EC" id="1.1.1.169"/>
    </reaction>
</comment>
<comment type="function">
    <text evidence="1">Catalyzes the NADPH-dependent reduction of ketopantoate into pantoic acid.</text>
</comment>
<keyword evidence="8" id="KW-0560">Oxidoreductase</keyword>
<evidence type="ECO:0000256" key="1">
    <source>
        <dbReference type="ARBA" id="ARBA00002919"/>
    </source>
</evidence>
<dbReference type="Gene3D" id="3.40.50.720">
    <property type="entry name" value="NAD(P)-binding Rossmann-like Domain"/>
    <property type="match status" value="1"/>
</dbReference>
<evidence type="ECO:0000259" key="12">
    <source>
        <dbReference type="Pfam" id="PF08546"/>
    </source>
</evidence>
<evidence type="ECO:0000256" key="3">
    <source>
        <dbReference type="ARBA" id="ARBA00007870"/>
    </source>
</evidence>
<dbReference type="EMBL" id="QWVS01000018">
    <property type="protein sequence ID" value="RID85432.1"/>
    <property type="molecule type" value="Genomic_DNA"/>
</dbReference>
<dbReference type="Gene3D" id="1.10.1040.10">
    <property type="entry name" value="N-(1-d-carboxylethyl)-l-norvaline Dehydrogenase, domain 2"/>
    <property type="match status" value="1"/>
</dbReference>
<dbReference type="InterPro" id="IPR036291">
    <property type="entry name" value="NAD(P)-bd_dom_sf"/>
</dbReference>
<evidence type="ECO:0000256" key="6">
    <source>
        <dbReference type="ARBA" id="ARBA00022655"/>
    </source>
</evidence>
<feature type="domain" description="Ketopantoate reductase C-terminal" evidence="12">
    <location>
        <begin position="180"/>
        <end position="319"/>
    </location>
</feature>
<evidence type="ECO:0000256" key="8">
    <source>
        <dbReference type="ARBA" id="ARBA00023002"/>
    </source>
</evidence>
<feature type="domain" description="Ketopantoate reductase N-terminal" evidence="11">
    <location>
        <begin position="3"/>
        <end position="141"/>
    </location>
</feature>
<comment type="caution">
    <text evidence="13">The sequence shown here is derived from an EMBL/GenBank/DDBJ whole genome shotgun (WGS) entry which is preliminary data.</text>
</comment>
<dbReference type="InterPro" id="IPR013332">
    <property type="entry name" value="KPR_N"/>
</dbReference>
<dbReference type="GO" id="GO:0005737">
    <property type="term" value="C:cytoplasm"/>
    <property type="evidence" value="ECO:0007669"/>
    <property type="project" value="TreeGrafter"/>
</dbReference>
<evidence type="ECO:0000313" key="13">
    <source>
        <dbReference type="EMBL" id="RID85432.1"/>
    </source>
</evidence>
<accession>A0A398B6F5</accession>
<evidence type="ECO:0000256" key="2">
    <source>
        <dbReference type="ARBA" id="ARBA00004994"/>
    </source>
</evidence>
<dbReference type="InterPro" id="IPR013752">
    <property type="entry name" value="KPA_reductase"/>
</dbReference>
<dbReference type="SUPFAM" id="SSF48179">
    <property type="entry name" value="6-phosphogluconate dehydrogenase C-terminal domain-like"/>
    <property type="match status" value="1"/>
</dbReference>
<dbReference type="EC" id="1.1.1.169" evidence="4"/>
<dbReference type="InterPro" id="IPR050838">
    <property type="entry name" value="Ketopantoate_reductase"/>
</dbReference>
<dbReference type="GO" id="GO:0050661">
    <property type="term" value="F:NADP binding"/>
    <property type="evidence" value="ECO:0007669"/>
    <property type="project" value="TreeGrafter"/>
</dbReference>
<dbReference type="Pfam" id="PF08546">
    <property type="entry name" value="ApbA_C"/>
    <property type="match status" value="1"/>
</dbReference>
<dbReference type="AlphaFoldDB" id="A0A398B6F5"/>
<dbReference type="Pfam" id="PF02558">
    <property type="entry name" value="ApbA"/>
    <property type="match status" value="1"/>
</dbReference>
<dbReference type="InterPro" id="IPR013328">
    <property type="entry name" value="6PGD_dom2"/>
</dbReference>
<dbReference type="PANTHER" id="PTHR43765">
    <property type="entry name" value="2-DEHYDROPANTOATE 2-REDUCTASE-RELATED"/>
    <property type="match status" value="1"/>
</dbReference>
<dbReference type="PANTHER" id="PTHR43765:SF2">
    <property type="entry name" value="2-DEHYDROPANTOATE 2-REDUCTASE"/>
    <property type="match status" value="1"/>
</dbReference>
<comment type="pathway">
    <text evidence="2">Cofactor biosynthesis; (R)-pantothenate biosynthesis; (R)-pantoate from 3-methyl-2-oxobutanoate: step 2/2.</text>
</comment>